<accession>A0AAW0FHY9</accession>
<protein>
    <recommendedName>
        <fullName evidence="4">BTB domain-containing protein</fullName>
    </recommendedName>
</protein>
<dbReference type="EMBL" id="JASBNA010000093">
    <property type="protein sequence ID" value="KAK7677223.1"/>
    <property type="molecule type" value="Genomic_DNA"/>
</dbReference>
<evidence type="ECO:0000313" key="2">
    <source>
        <dbReference type="EMBL" id="KAK7677223.1"/>
    </source>
</evidence>
<name>A0AAW0FHY9_9APHY</name>
<dbReference type="AlphaFoldDB" id="A0AAW0FHY9"/>
<reference evidence="2 3" key="1">
    <citation type="submission" date="2022-09" db="EMBL/GenBank/DDBJ databases">
        <authorList>
            <person name="Palmer J.M."/>
        </authorList>
    </citation>
    <scope>NUCLEOTIDE SEQUENCE [LARGE SCALE GENOMIC DNA]</scope>
    <source>
        <strain evidence="2 3">DSM 7382</strain>
    </source>
</reference>
<sequence length="230" mass="25347">MAMHYLHSQPCTLTILTQRTITQPPFDNIAASIILRSCDNIDSYVHKEILVAASSIFDTLPQPTSVPLSSSDSTSAASSNELSPEGTSYRRYPPGSEVLDYILCVYYPRPNPTPLTSLLLIEKVLVVGTVTSDISLDRLLIDCITWRDCLRSRISRSYSTCTTYCMHLPKSPENPQSMSTRALRSKLTSRDSELLGFPPRPGSQTCTCSTYSRSILTSSVSIPDGHPPPK</sequence>
<organism evidence="2 3">
    <name type="scientific">Cerrena zonata</name>
    <dbReference type="NCBI Taxonomy" id="2478898"/>
    <lineage>
        <taxon>Eukaryota</taxon>
        <taxon>Fungi</taxon>
        <taxon>Dikarya</taxon>
        <taxon>Basidiomycota</taxon>
        <taxon>Agaricomycotina</taxon>
        <taxon>Agaricomycetes</taxon>
        <taxon>Polyporales</taxon>
        <taxon>Cerrenaceae</taxon>
        <taxon>Cerrena</taxon>
    </lineage>
</organism>
<evidence type="ECO:0000256" key="1">
    <source>
        <dbReference type="SAM" id="MobiDB-lite"/>
    </source>
</evidence>
<dbReference type="Proteomes" id="UP001385951">
    <property type="component" value="Unassembled WGS sequence"/>
</dbReference>
<keyword evidence="3" id="KW-1185">Reference proteome</keyword>
<evidence type="ECO:0000313" key="3">
    <source>
        <dbReference type="Proteomes" id="UP001385951"/>
    </source>
</evidence>
<feature type="region of interest" description="Disordered" evidence="1">
    <location>
        <begin position="67"/>
        <end position="91"/>
    </location>
</feature>
<proteinExistence type="predicted"/>
<comment type="caution">
    <text evidence="2">The sequence shown here is derived from an EMBL/GenBank/DDBJ whole genome shotgun (WGS) entry which is preliminary data.</text>
</comment>
<gene>
    <name evidence="2" type="ORF">QCA50_019817</name>
</gene>
<feature type="region of interest" description="Disordered" evidence="1">
    <location>
        <begin position="189"/>
        <end position="208"/>
    </location>
</feature>
<feature type="compositionally biased region" description="Low complexity" evidence="1">
    <location>
        <begin position="67"/>
        <end position="83"/>
    </location>
</feature>
<evidence type="ECO:0008006" key="4">
    <source>
        <dbReference type="Google" id="ProtNLM"/>
    </source>
</evidence>